<protein>
    <submittedName>
        <fullName evidence="2">Uncharacterized protein</fullName>
    </submittedName>
</protein>
<reference evidence="2" key="1">
    <citation type="journal article" date="2012" name="Proc. Natl. Acad. Sci. U.S.A.">
        <title>Antigenic diversity is generated by distinct evolutionary mechanisms in African trypanosome species.</title>
        <authorList>
            <person name="Jackson A.P."/>
            <person name="Berry A."/>
            <person name="Aslett M."/>
            <person name="Allison H.C."/>
            <person name="Burton P."/>
            <person name="Vavrova-Anderson J."/>
            <person name="Brown R."/>
            <person name="Browne H."/>
            <person name="Corton N."/>
            <person name="Hauser H."/>
            <person name="Gamble J."/>
            <person name="Gilderthorp R."/>
            <person name="Marcello L."/>
            <person name="McQuillan J."/>
            <person name="Otto T.D."/>
            <person name="Quail M.A."/>
            <person name="Sanders M.J."/>
            <person name="van Tonder A."/>
            <person name="Ginger M.L."/>
            <person name="Field M.C."/>
            <person name="Barry J.D."/>
            <person name="Hertz-Fowler C."/>
            <person name="Berriman M."/>
        </authorList>
    </citation>
    <scope>NUCLEOTIDE SEQUENCE</scope>
    <source>
        <strain evidence="2">Y486</strain>
    </source>
</reference>
<keyword evidence="1" id="KW-1133">Transmembrane helix</keyword>
<sequence>MCPCFCTLFYFGFNYYFIYLFIYLFLLLSMVLLNSAISLFLYLRYSSYFIFRIHFPLYGSNLLLSELSSFPYSLCRNFLLSLFVAVCIYSIVPLLESLTALLLSRPPINARPFFVVDIVFAIVYSLLVTSFTLLRLPYCLMLSGFAFLHYQHKINLYSANVNKQSGLPVVNGAA</sequence>
<feature type="transmembrane region" description="Helical" evidence="1">
    <location>
        <begin position="78"/>
        <end position="102"/>
    </location>
</feature>
<evidence type="ECO:0000256" key="1">
    <source>
        <dbReference type="SAM" id="Phobius"/>
    </source>
</evidence>
<evidence type="ECO:0000313" key="2">
    <source>
        <dbReference type="EMBL" id="CCC47949.1"/>
    </source>
</evidence>
<dbReference type="AlphaFoldDB" id="G0TVI3"/>
<dbReference type="VEuPathDB" id="TriTrypDB:TvY486_0501580"/>
<dbReference type="EMBL" id="HE573021">
    <property type="protein sequence ID" value="CCC47949.1"/>
    <property type="molecule type" value="Genomic_DNA"/>
</dbReference>
<keyword evidence="1" id="KW-0472">Membrane</keyword>
<gene>
    <name evidence="2" type="ORF">TVY486_0501580</name>
</gene>
<organism evidence="2">
    <name type="scientific">Trypanosoma vivax (strain Y486)</name>
    <dbReference type="NCBI Taxonomy" id="1055687"/>
    <lineage>
        <taxon>Eukaryota</taxon>
        <taxon>Discoba</taxon>
        <taxon>Euglenozoa</taxon>
        <taxon>Kinetoplastea</taxon>
        <taxon>Metakinetoplastina</taxon>
        <taxon>Trypanosomatida</taxon>
        <taxon>Trypanosomatidae</taxon>
        <taxon>Trypanosoma</taxon>
        <taxon>Duttonella</taxon>
    </lineage>
</organism>
<feature type="transmembrane region" description="Helical" evidence="1">
    <location>
        <begin position="17"/>
        <end position="43"/>
    </location>
</feature>
<proteinExistence type="predicted"/>
<feature type="transmembrane region" description="Helical" evidence="1">
    <location>
        <begin position="114"/>
        <end position="134"/>
    </location>
</feature>
<keyword evidence="1" id="KW-0812">Transmembrane</keyword>
<accession>G0TVI3</accession>
<name>G0TVI3_TRYVY</name>